<keyword evidence="8" id="KW-0508">mRNA splicing</keyword>
<evidence type="ECO:0000256" key="14">
    <source>
        <dbReference type="PROSITE-ProRule" id="PRU00626"/>
    </source>
</evidence>
<reference evidence="18" key="2">
    <citation type="submission" date="2015-06" db="UniProtKB">
        <authorList>
            <consortium name="EnsemblPlants"/>
        </authorList>
    </citation>
    <scope>IDENTIFICATION</scope>
</reference>
<keyword evidence="3" id="KW-0934">Plastid</keyword>
<dbReference type="Gramene" id="ORUFI04G16620.2">
    <property type="protein sequence ID" value="ORUFI04G16620.2"/>
    <property type="gene ID" value="ORUFI04G16620"/>
</dbReference>
<comment type="function">
    <text evidence="10">Binds specific group II introns in chloroplasts and facilitates their splicing. Acts on subgroup IIB introns. The substrates of the subgroup IIB also require the CRM domain proteins CAF1 or CAF2, with a simultaneous binding of CFM3 and CAF1 or CAF2. May influence the biogenesis of the mitochondrial small ribosomal subunit.</text>
</comment>
<feature type="region of interest" description="Disordered" evidence="16">
    <location>
        <begin position="62"/>
        <end position="138"/>
    </location>
</feature>
<proteinExistence type="predicted"/>
<keyword evidence="2" id="KW-0150">Chloroplast</keyword>
<dbReference type="InterPro" id="IPR001890">
    <property type="entry name" value="RNA-binding_CRM"/>
</dbReference>
<dbReference type="EnsemblPlants" id="ORUFI04G16620.2">
    <property type="protein sequence ID" value="ORUFI04G16620.2"/>
    <property type="gene ID" value="ORUFI04G16620"/>
</dbReference>
<feature type="domain" description="CRM" evidence="17">
    <location>
        <begin position="578"/>
        <end position="678"/>
    </location>
</feature>
<feature type="region of interest" description="Disordered" evidence="16">
    <location>
        <begin position="265"/>
        <end position="289"/>
    </location>
</feature>
<dbReference type="SMART" id="SM01103">
    <property type="entry name" value="CRS1_YhbY"/>
    <property type="match status" value="4"/>
</dbReference>
<reference evidence="19" key="1">
    <citation type="submission" date="2013-06" db="EMBL/GenBank/DDBJ databases">
        <authorList>
            <person name="Zhao Q."/>
        </authorList>
    </citation>
    <scope>NUCLEOTIDE SEQUENCE</scope>
    <source>
        <strain evidence="19">cv. W1943</strain>
    </source>
</reference>
<evidence type="ECO:0000259" key="17">
    <source>
        <dbReference type="PROSITE" id="PS51295"/>
    </source>
</evidence>
<dbReference type="GO" id="GO:1990904">
    <property type="term" value="C:ribonucleoprotein complex"/>
    <property type="evidence" value="ECO:0007669"/>
    <property type="project" value="UniProtKB-KW"/>
</dbReference>
<keyword evidence="7" id="KW-0809">Transit peptide</keyword>
<dbReference type="GO" id="GO:0006397">
    <property type="term" value="P:mRNA processing"/>
    <property type="evidence" value="ECO:0007669"/>
    <property type="project" value="UniProtKB-KW"/>
</dbReference>
<dbReference type="PANTHER" id="PTHR31846">
    <property type="entry name" value="CRS1 / YHBY (CRM) DOMAIN-CONTAINING PROTEIN"/>
    <property type="match status" value="1"/>
</dbReference>
<evidence type="ECO:0000256" key="2">
    <source>
        <dbReference type="ARBA" id="ARBA00022528"/>
    </source>
</evidence>
<feature type="domain" description="CRM" evidence="17">
    <location>
        <begin position="139"/>
        <end position="235"/>
    </location>
</feature>
<feature type="region of interest" description="Disordered" evidence="16">
    <location>
        <begin position="821"/>
        <end position="858"/>
    </location>
</feature>
<keyword evidence="15" id="KW-0175">Coiled coil</keyword>
<evidence type="ECO:0000256" key="1">
    <source>
        <dbReference type="ARBA" id="ARBA00004229"/>
    </source>
</evidence>
<feature type="compositionally biased region" description="Basic and acidic residues" evidence="16">
    <location>
        <begin position="275"/>
        <end position="289"/>
    </location>
</feature>
<dbReference type="Proteomes" id="UP000008022">
    <property type="component" value="Unassembled WGS sequence"/>
</dbReference>
<evidence type="ECO:0000256" key="10">
    <source>
        <dbReference type="ARBA" id="ARBA00055648"/>
    </source>
</evidence>
<feature type="coiled-coil region" evidence="15">
    <location>
        <begin position="541"/>
        <end position="568"/>
    </location>
</feature>
<name>A0A0E0PA79_ORYRU</name>
<dbReference type="InterPro" id="IPR045278">
    <property type="entry name" value="CRS1/CFM2/CFM3"/>
</dbReference>
<dbReference type="GO" id="GO:0009507">
    <property type="term" value="C:chloroplast"/>
    <property type="evidence" value="ECO:0007669"/>
    <property type="project" value="UniProtKB-SubCell"/>
</dbReference>
<feature type="compositionally biased region" description="Low complexity" evidence="16">
    <location>
        <begin position="821"/>
        <end position="840"/>
    </location>
</feature>
<dbReference type="FunFam" id="3.30.110.60:FF:000003">
    <property type="entry name" value="CRM-domain containing factor CFM3B, chloroplastic"/>
    <property type="match status" value="1"/>
</dbReference>
<evidence type="ECO:0000313" key="18">
    <source>
        <dbReference type="EnsemblPlants" id="ORUFI04G16620.2"/>
    </source>
</evidence>
<keyword evidence="19" id="KW-1185">Reference proteome</keyword>
<keyword evidence="5" id="KW-0677">Repeat</keyword>
<feature type="compositionally biased region" description="Low complexity" evidence="16">
    <location>
        <begin position="125"/>
        <end position="138"/>
    </location>
</feature>
<feature type="domain" description="CRM" evidence="17">
    <location>
        <begin position="375"/>
        <end position="474"/>
    </location>
</feature>
<organism evidence="18 19">
    <name type="scientific">Oryza rufipogon</name>
    <name type="common">Brownbeard rice</name>
    <name type="synonym">Asian wild rice</name>
    <dbReference type="NCBI Taxonomy" id="4529"/>
    <lineage>
        <taxon>Eukaryota</taxon>
        <taxon>Viridiplantae</taxon>
        <taxon>Streptophyta</taxon>
        <taxon>Embryophyta</taxon>
        <taxon>Tracheophyta</taxon>
        <taxon>Spermatophyta</taxon>
        <taxon>Magnoliopsida</taxon>
        <taxon>Liliopsida</taxon>
        <taxon>Poales</taxon>
        <taxon>Poaceae</taxon>
        <taxon>BOP clade</taxon>
        <taxon>Oryzoideae</taxon>
        <taxon>Oryzeae</taxon>
        <taxon>Oryzinae</taxon>
        <taxon>Oryza</taxon>
    </lineage>
</organism>
<evidence type="ECO:0000256" key="9">
    <source>
        <dbReference type="ARBA" id="ARBA00023274"/>
    </source>
</evidence>
<dbReference type="PROSITE" id="PS51295">
    <property type="entry name" value="CRM"/>
    <property type="match status" value="4"/>
</dbReference>
<evidence type="ECO:0000256" key="4">
    <source>
        <dbReference type="ARBA" id="ARBA00022664"/>
    </source>
</evidence>
<feature type="region of interest" description="Disordered" evidence="16">
    <location>
        <begin position="10"/>
        <end position="36"/>
    </location>
</feature>
<keyword evidence="9" id="KW-0687">Ribonucleoprotein</keyword>
<comment type="subcellular location">
    <subcellularLocation>
        <location evidence="1">Plastid</location>
        <location evidence="1">Chloroplast</location>
    </subcellularLocation>
</comment>
<feature type="compositionally biased region" description="Low complexity" evidence="16">
    <location>
        <begin position="66"/>
        <end position="83"/>
    </location>
</feature>
<dbReference type="GO" id="GO:0000373">
    <property type="term" value="P:Group II intron splicing"/>
    <property type="evidence" value="ECO:0007669"/>
    <property type="project" value="UniProtKB-ARBA"/>
</dbReference>
<dbReference type="AlphaFoldDB" id="A0A0E0PA79"/>
<dbReference type="FunFam" id="3.30.110.60:FF:000002">
    <property type="entry name" value="CRS2-associated factor 1, chloroplastic"/>
    <property type="match status" value="1"/>
</dbReference>
<evidence type="ECO:0000256" key="3">
    <source>
        <dbReference type="ARBA" id="ARBA00022640"/>
    </source>
</evidence>
<evidence type="ECO:0000256" key="15">
    <source>
        <dbReference type="SAM" id="Coils"/>
    </source>
</evidence>
<evidence type="ECO:0000256" key="8">
    <source>
        <dbReference type="ARBA" id="ARBA00023187"/>
    </source>
</evidence>
<comment type="subunit">
    <text evidence="11">Interacts with RNA. Part of large ribonucleo-protein particles that contain CAF1 and/or CAF2, and RNC1.</text>
</comment>
<evidence type="ECO:0000256" key="7">
    <source>
        <dbReference type="ARBA" id="ARBA00022946"/>
    </source>
</evidence>
<dbReference type="SUPFAM" id="SSF75471">
    <property type="entry name" value="YhbY-like"/>
    <property type="match status" value="4"/>
</dbReference>
<evidence type="ECO:0000256" key="13">
    <source>
        <dbReference type="ARBA" id="ARBA00081881"/>
    </source>
</evidence>
<evidence type="ECO:0000256" key="16">
    <source>
        <dbReference type="SAM" id="MobiDB-lite"/>
    </source>
</evidence>
<dbReference type="PANTHER" id="PTHR31846:SF20">
    <property type="entry name" value="CRM-DOMAIN CONTAINING FACTOR CFM2, CHLOROPLASTIC"/>
    <property type="match status" value="1"/>
</dbReference>
<dbReference type="InterPro" id="IPR035920">
    <property type="entry name" value="YhbY-like_sf"/>
</dbReference>
<feature type="domain" description="CRM" evidence="17">
    <location>
        <begin position="855"/>
        <end position="954"/>
    </location>
</feature>
<dbReference type="GO" id="GO:0005739">
    <property type="term" value="C:mitochondrion"/>
    <property type="evidence" value="ECO:0007669"/>
    <property type="project" value="UniProtKB-ARBA"/>
</dbReference>
<sequence>MLLLFLPHPSPPLLPSAASRTRPPPRLLLPPIHASPSPELLAKSALRRISDKLRSLGYLEADHPEAAPGPAAPEAGAGASPGEIFVPTPAQLPRHRVGSTLDPSWATGDGEGAAASRRRRRGGRDSSAAASAPPSAAELALPRDELRRLQGAGIRLRNRLKVGKAGVTEGILNGIHERWRNAELVKIRCEDVSAMNMKRTHEILERKTGGLVIWRSGSTIILYRGTDYKYPYFHDREMKNDMDESSEHTSSDDEDADLAIIASEQSGSEQDSDNPAEHGSNHTEEGDDLTRRFGVDALEGNLDIGSAEQSINSATKDQQAILHTSTNVSRPSEISGRARSTLVAGVGSPNKFRLQLPGEVKLAGEADKLLDGLGPRFSDWWGYDPLPVDADLLPAIVPGYRRSSNLQGLAASMIKLWERCEVAKVAIKRGAENIDSDLISEKLKGLTGGTLLSRDNESIVFYRGKDFLPTAVSLAIEKRRKYGNSTISNPKLNFDKSTPQNSSKLKMATDVSLDGHECYEKKHKDETAVSDNRAESLNVFAQNVEARLSQAIAEKEKTEKLIEELEMSSEPSRAETREVISEEERYMLRKVGLKMKSFLLLGRRGVFDGTVENMHLHWKYRELVKIICKEHNIKDVEYAARTLEAESGGILVAVERVSKAHAIIIYRGKNYQRPSTLRPKSLLNKKDALKRSVEYQRYKSLKLHVLNLSKNIDYLKDQMFFKQMEVQPVTPTNGMNSGHHNQGILDLNVNSGTLVDKKEEVSEVLPECAKSVVVECSSGESETEGTSVLTKSGVPLDVMQNKLLCFSKHTDDLSETTSSCLTESTSTSSESTHQSPLSSSVMHNSDSHRLPSAAAPLSNRERLMLRKQALKMKKRPVLAVGRNNVITGVAKAIKTHFKKHPLAIVNIKNRADGTPIQQLISELEEATGSVLVSREPNKVILYRGWGADVAQNSLSGNNSTEQVEKEVISPQLLEAVRLECGLHPGESE</sequence>
<protein>
    <recommendedName>
        <fullName evidence="12">CRM-domain containing factor CFM3, chloroplastic/mitochondrial</fullName>
    </recommendedName>
    <alternativeName>
        <fullName evidence="13">Protein CRM FAMILY MEMBER 3</fullName>
    </alternativeName>
</protein>
<evidence type="ECO:0000256" key="5">
    <source>
        <dbReference type="ARBA" id="ARBA00022737"/>
    </source>
</evidence>
<dbReference type="GO" id="GO:0003729">
    <property type="term" value="F:mRNA binding"/>
    <property type="evidence" value="ECO:0007669"/>
    <property type="project" value="InterPro"/>
</dbReference>
<keyword evidence="4" id="KW-0507">mRNA processing</keyword>
<dbReference type="Gene3D" id="3.30.110.60">
    <property type="entry name" value="YhbY-like"/>
    <property type="match status" value="4"/>
</dbReference>
<evidence type="ECO:0000313" key="19">
    <source>
        <dbReference type="Proteomes" id="UP000008022"/>
    </source>
</evidence>
<evidence type="ECO:0000256" key="12">
    <source>
        <dbReference type="ARBA" id="ARBA00073361"/>
    </source>
</evidence>
<evidence type="ECO:0000256" key="6">
    <source>
        <dbReference type="ARBA" id="ARBA00022884"/>
    </source>
</evidence>
<keyword evidence="6 14" id="KW-0694">RNA-binding</keyword>
<accession>A0A0E0PA79</accession>
<dbReference type="Pfam" id="PF01985">
    <property type="entry name" value="CRS1_YhbY"/>
    <property type="match status" value="4"/>
</dbReference>
<evidence type="ECO:0000256" key="11">
    <source>
        <dbReference type="ARBA" id="ARBA00064484"/>
    </source>
</evidence>